<organism evidence="5 6">
    <name type="scientific">Saccharothrix texasensis</name>
    <dbReference type="NCBI Taxonomy" id="103734"/>
    <lineage>
        <taxon>Bacteria</taxon>
        <taxon>Bacillati</taxon>
        <taxon>Actinomycetota</taxon>
        <taxon>Actinomycetes</taxon>
        <taxon>Pseudonocardiales</taxon>
        <taxon>Pseudonocardiaceae</taxon>
        <taxon>Saccharothrix</taxon>
    </lineage>
</organism>
<protein>
    <submittedName>
        <fullName evidence="5">ESAT-6 protein secretion system EspG family protein</fullName>
    </submittedName>
</protein>
<proteinExistence type="inferred from homology"/>
<comment type="subcellular location">
    <subcellularLocation>
        <location evidence="1">Cytoplasm</location>
    </subcellularLocation>
</comment>
<dbReference type="AlphaFoldDB" id="A0A3N1GY67"/>
<evidence type="ECO:0000313" key="5">
    <source>
        <dbReference type="EMBL" id="ROP35167.1"/>
    </source>
</evidence>
<evidence type="ECO:0000256" key="4">
    <source>
        <dbReference type="ARBA" id="ARBA00023186"/>
    </source>
</evidence>
<keyword evidence="3" id="KW-0963">Cytoplasm</keyword>
<reference evidence="5 6" key="1">
    <citation type="submission" date="2018-11" db="EMBL/GenBank/DDBJ databases">
        <title>Sequencing the genomes of 1000 actinobacteria strains.</title>
        <authorList>
            <person name="Klenk H.-P."/>
        </authorList>
    </citation>
    <scope>NUCLEOTIDE SEQUENCE [LARGE SCALE GENOMIC DNA]</scope>
    <source>
        <strain evidence="5 6">DSM 44231</strain>
    </source>
</reference>
<gene>
    <name evidence="5" type="ORF">EDD40_0388</name>
</gene>
<name>A0A3N1GY67_9PSEU</name>
<dbReference type="Pfam" id="PF14011">
    <property type="entry name" value="ESX-1_EspG"/>
    <property type="match status" value="1"/>
</dbReference>
<dbReference type="RefSeq" id="WP_123741357.1">
    <property type="nucleotide sequence ID" value="NZ_RJKM01000001.1"/>
</dbReference>
<dbReference type="Proteomes" id="UP000268727">
    <property type="component" value="Unassembled WGS sequence"/>
</dbReference>
<keyword evidence="4" id="KW-0143">Chaperone</keyword>
<evidence type="ECO:0000313" key="6">
    <source>
        <dbReference type="Proteomes" id="UP000268727"/>
    </source>
</evidence>
<accession>A0A3N1GY67</accession>
<evidence type="ECO:0000256" key="3">
    <source>
        <dbReference type="ARBA" id="ARBA00022490"/>
    </source>
</evidence>
<sequence>MTAAIEHQAVFDPVELDLLATHAGVAFPFPLRVPSAGRFTRERDELLAAAAHALCDRGLATATGPVGVAEELVTALREYRGAVDLVVIGTEEATGAVAMVHRDRAVVCRQSPLDGRGAAVRVTAVPATELADELAGLVPEVRAASTMPITLPPGVVEDALRMVEDPAGDLLVRRHVRELVRARGGDGTAVDRLVDLFPAVAGRGQLGVVRRTGDTVTRPHEVSWLDGARGRLRVDRGDTGWVSVNPLRHGELVRLLGETASVARA</sequence>
<evidence type="ECO:0000256" key="2">
    <source>
        <dbReference type="ARBA" id="ARBA00006411"/>
    </source>
</evidence>
<dbReference type="OrthoDB" id="3680115at2"/>
<dbReference type="EMBL" id="RJKM01000001">
    <property type="protein sequence ID" value="ROP35167.1"/>
    <property type="molecule type" value="Genomic_DNA"/>
</dbReference>
<comment type="similarity">
    <text evidence="2">Belongs to the EspG family.</text>
</comment>
<keyword evidence="6" id="KW-1185">Reference proteome</keyword>
<dbReference type="InterPro" id="IPR025734">
    <property type="entry name" value="EspG"/>
</dbReference>
<evidence type="ECO:0000256" key="1">
    <source>
        <dbReference type="ARBA" id="ARBA00004496"/>
    </source>
</evidence>
<comment type="caution">
    <text evidence="5">The sequence shown here is derived from an EMBL/GenBank/DDBJ whole genome shotgun (WGS) entry which is preliminary data.</text>
</comment>